<evidence type="ECO:0000313" key="2">
    <source>
        <dbReference type="Proteomes" id="UP001205998"/>
    </source>
</evidence>
<name>A0AAD5FGN7_SILAS</name>
<proteinExistence type="predicted"/>
<evidence type="ECO:0000313" key="1">
    <source>
        <dbReference type="EMBL" id="KAI5614757.1"/>
    </source>
</evidence>
<comment type="caution">
    <text evidence="1">The sequence shown here is derived from an EMBL/GenBank/DDBJ whole genome shotgun (WGS) entry which is preliminary data.</text>
</comment>
<reference evidence="1" key="1">
    <citation type="submission" date="2018-07" db="EMBL/GenBank/DDBJ databases">
        <title>Comparative genomics of catfishes provides insights into carnivory and benthic adaptation.</title>
        <authorList>
            <person name="Zhang Y."/>
            <person name="Wang D."/>
            <person name="Peng Z."/>
            <person name="Zheng S."/>
            <person name="Shao F."/>
            <person name="Tao W."/>
        </authorList>
    </citation>
    <scope>NUCLEOTIDE SEQUENCE</scope>
    <source>
        <strain evidence="1">Chongqing</strain>
    </source>
</reference>
<gene>
    <name evidence="1" type="ORF">C0J50_11107</name>
</gene>
<accession>A0AAD5FGN7</accession>
<dbReference type="Proteomes" id="UP001205998">
    <property type="component" value="Unassembled WGS sequence"/>
</dbReference>
<dbReference type="EMBL" id="MU557605">
    <property type="protein sequence ID" value="KAI5614757.1"/>
    <property type="molecule type" value="Genomic_DNA"/>
</dbReference>
<sequence length="79" mass="8371">MNKVNAASGSASANQDEDMYAKVVHQRAVDLGDAGSSAAITSAFGEDEFQYASVKFTRTGADDRSSNAEDLSVIYSNMK</sequence>
<protein>
    <submittedName>
        <fullName evidence="1">Uncharacterized protein</fullName>
    </submittedName>
</protein>
<keyword evidence="2" id="KW-1185">Reference proteome</keyword>
<dbReference type="AlphaFoldDB" id="A0AAD5FGN7"/>
<organism evidence="1 2">
    <name type="scientific">Silurus asotus</name>
    <name type="common">Amur catfish</name>
    <name type="synonym">Parasilurus asotus</name>
    <dbReference type="NCBI Taxonomy" id="30991"/>
    <lineage>
        <taxon>Eukaryota</taxon>
        <taxon>Metazoa</taxon>
        <taxon>Chordata</taxon>
        <taxon>Craniata</taxon>
        <taxon>Vertebrata</taxon>
        <taxon>Euteleostomi</taxon>
        <taxon>Actinopterygii</taxon>
        <taxon>Neopterygii</taxon>
        <taxon>Teleostei</taxon>
        <taxon>Ostariophysi</taxon>
        <taxon>Siluriformes</taxon>
        <taxon>Siluridae</taxon>
        <taxon>Silurus</taxon>
    </lineage>
</organism>